<protein>
    <submittedName>
        <fullName evidence="3">Winged helix-turn-helix domain-containing protein</fullName>
    </submittedName>
</protein>
<feature type="region of interest" description="Disordered" evidence="1">
    <location>
        <begin position="28"/>
        <end position="62"/>
    </location>
</feature>
<evidence type="ECO:0000256" key="1">
    <source>
        <dbReference type="SAM" id="MobiDB-lite"/>
    </source>
</evidence>
<proteinExistence type="predicted"/>
<dbReference type="InterPro" id="IPR025959">
    <property type="entry name" value="Winged_HTH_dom"/>
</dbReference>
<evidence type="ECO:0000313" key="4">
    <source>
        <dbReference type="Proteomes" id="UP000403266"/>
    </source>
</evidence>
<comment type="caution">
    <text evidence="3">The sequence shown here is derived from an EMBL/GenBank/DDBJ whole genome shotgun (WGS) entry which is preliminary data.</text>
</comment>
<dbReference type="Pfam" id="PF13592">
    <property type="entry name" value="HTH_33"/>
    <property type="match status" value="1"/>
</dbReference>
<evidence type="ECO:0000313" key="3">
    <source>
        <dbReference type="EMBL" id="MPR31392.1"/>
    </source>
</evidence>
<accession>A0A5N7MWP6</accession>
<keyword evidence="4" id="KW-1185">Reference proteome</keyword>
<name>A0A5N7MWP6_9HYPH</name>
<dbReference type="OrthoDB" id="2375382at2"/>
<feature type="domain" description="Winged helix-turn helix" evidence="2">
    <location>
        <begin position="15"/>
        <end position="49"/>
    </location>
</feature>
<dbReference type="AlphaFoldDB" id="A0A5N7MWP6"/>
<gene>
    <name evidence="3" type="ORF">FS320_42655</name>
</gene>
<dbReference type="EMBL" id="VOSK01000667">
    <property type="protein sequence ID" value="MPR31392.1"/>
    <property type="molecule type" value="Genomic_DNA"/>
</dbReference>
<evidence type="ECO:0000259" key="2">
    <source>
        <dbReference type="Pfam" id="PF13592"/>
    </source>
</evidence>
<dbReference type="Proteomes" id="UP000403266">
    <property type="component" value="Unassembled WGS sequence"/>
</dbReference>
<reference evidence="3 4" key="1">
    <citation type="journal article" date="2019" name="Syst. Appl. Microbiol.">
        <title>Microvirga tunisiensis sp. nov., a root nodule symbiotic bacterium isolated from Lupinus micranthus and L. luteus grown in Northern Tunisia.</title>
        <authorList>
            <person name="Msaddak A."/>
            <person name="Rejili M."/>
            <person name="Duran D."/>
            <person name="Mars M."/>
            <person name="Palacios J.M."/>
            <person name="Ruiz-Argueso T."/>
            <person name="Rey L."/>
            <person name="Imperial J."/>
        </authorList>
    </citation>
    <scope>NUCLEOTIDE SEQUENCE [LARGE SCALE GENOMIC DNA]</scope>
    <source>
        <strain evidence="3 4">Lmie10</strain>
    </source>
</reference>
<dbReference type="RefSeq" id="WP_152718553.1">
    <property type="nucleotide sequence ID" value="NZ_VOSJ01000715.1"/>
</dbReference>
<sequence length="62" mass="6611">MRACRAGLWGERQQWGLSCLLKRLNLSRQKTRPSHPKGDPAAPAAFKNGTPVKAAGSRGGAP</sequence>
<organism evidence="3 4">
    <name type="scientific">Microvirga tunisiensis</name>
    <dbReference type="NCBI Taxonomy" id="2108360"/>
    <lineage>
        <taxon>Bacteria</taxon>
        <taxon>Pseudomonadati</taxon>
        <taxon>Pseudomonadota</taxon>
        <taxon>Alphaproteobacteria</taxon>
        <taxon>Hyphomicrobiales</taxon>
        <taxon>Methylobacteriaceae</taxon>
        <taxon>Microvirga</taxon>
    </lineage>
</organism>